<dbReference type="Proteomes" id="UP000092177">
    <property type="component" value="Chromosome 9"/>
</dbReference>
<sequence>MTPLTGLLGRSAGRPLNRSLAIPRLHGAGRLGSPRPNATTEQVYGYLYVQLPAVAMRVGFHGYERTGWNTVYGKSSPGRMQCDNTTAVQRQPVEAFFLLLCCNALSLDAIDAHRNSRLCRCSPRRTCVSRGVADRAAKVYRCRATDPGIPWNVQS</sequence>
<keyword evidence="2" id="KW-1185">Reference proteome</keyword>
<dbReference type="AlphaFoldDB" id="A0A1B7XVA2"/>
<dbReference type="KEGG" id="chig:CH63R_12801"/>
<dbReference type="RefSeq" id="XP_018152192.1">
    <property type="nucleotide sequence ID" value="XM_018307775.1"/>
</dbReference>
<accession>A0A1B7XVA2</accession>
<comment type="caution">
    <text evidence="1">The sequence shown here is derived from an EMBL/GenBank/DDBJ whole genome shotgun (WGS) entry which is preliminary data.</text>
</comment>
<protein>
    <submittedName>
        <fullName evidence="1">Uncharacterized protein</fullName>
    </submittedName>
</protein>
<evidence type="ECO:0000313" key="2">
    <source>
        <dbReference type="Proteomes" id="UP000092177"/>
    </source>
</evidence>
<dbReference type="EMBL" id="LTAN01000009">
    <property type="protein sequence ID" value="OBR03674.1"/>
    <property type="molecule type" value="Genomic_DNA"/>
</dbReference>
<organism evidence="1 2">
    <name type="scientific">Colletotrichum higginsianum (strain IMI 349063)</name>
    <name type="common">Crucifer anthracnose fungus</name>
    <dbReference type="NCBI Taxonomy" id="759273"/>
    <lineage>
        <taxon>Eukaryota</taxon>
        <taxon>Fungi</taxon>
        <taxon>Dikarya</taxon>
        <taxon>Ascomycota</taxon>
        <taxon>Pezizomycotina</taxon>
        <taxon>Sordariomycetes</taxon>
        <taxon>Hypocreomycetidae</taxon>
        <taxon>Glomerellales</taxon>
        <taxon>Glomerellaceae</taxon>
        <taxon>Colletotrichum</taxon>
        <taxon>Colletotrichum destructivum species complex</taxon>
    </lineage>
</organism>
<dbReference type="GeneID" id="28871882"/>
<gene>
    <name evidence="1" type="ORF">CH63R_12801</name>
</gene>
<name>A0A1B7XVA2_COLHI</name>
<reference evidence="2" key="1">
    <citation type="journal article" date="2017" name="BMC Genomics">
        <title>Gapless genome assembly of Colletotrichum higginsianum reveals chromosome structure and association of transposable elements with secondary metabolite gene clusters.</title>
        <authorList>
            <person name="Dallery J.-F."/>
            <person name="Lapalu N."/>
            <person name="Zampounis A."/>
            <person name="Pigne S."/>
            <person name="Luyten I."/>
            <person name="Amselem J."/>
            <person name="Wittenberg A.H.J."/>
            <person name="Zhou S."/>
            <person name="de Queiroz M.V."/>
            <person name="Robin G.P."/>
            <person name="Auger A."/>
            <person name="Hainaut M."/>
            <person name="Henrissat B."/>
            <person name="Kim K.-T."/>
            <person name="Lee Y.-H."/>
            <person name="Lespinet O."/>
            <person name="Schwartz D.C."/>
            <person name="Thon M.R."/>
            <person name="O'Connell R.J."/>
        </authorList>
    </citation>
    <scope>NUCLEOTIDE SEQUENCE [LARGE SCALE GENOMIC DNA]</scope>
    <source>
        <strain evidence="2">IMI 349063</strain>
    </source>
</reference>
<proteinExistence type="predicted"/>
<evidence type="ECO:0000313" key="1">
    <source>
        <dbReference type="EMBL" id="OBR03674.1"/>
    </source>
</evidence>
<dbReference type="VEuPathDB" id="FungiDB:CH63R_12801"/>